<dbReference type="InterPro" id="IPR036397">
    <property type="entry name" value="RNaseH_sf"/>
</dbReference>
<dbReference type="AlphaFoldDB" id="A0AAE0B7Q3"/>
<name>A0AAE0B7Q3_9ROSI</name>
<dbReference type="GO" id="GO:0004523">
    <property type="term" value="F:RNA-DNA hybrid ribonuclease activity"/>
    <property type="evidence" value="ECO:0007669"/>
    <property type="project" value="InterPro"/>
</dbReference>
<proteinExistence type="predicted"/>
<feature type="domain" description="RNase H type-1" evidence="1">
    <location>
        <begin position="55"/>
        <end position="150"/>
    </location>
</feature>
<keyword evidence="3" id="KW-1185">Reference proteome</keyword>
<dbReference type="SUPFAM" id="SSF53098">
    <property type="entry name" value="Ribonuclease H-like"/>
    <property type="match status" value="1"/>
</dbReference>
<protein>
    <recommendedName>
        <fullName evidence="1">RNase H type-1 domain-containing protein</fullName>
    </recommendedName>
</protein>
<comment type="caution">
    <text evidence="2">The sequence shown here is derived from an EMBL/GenBank/DDBJ whole genome shotgun (WGS) entry which is preliminary data.</text>
</comment>
<evidence type="ECO:0000259" key="1">
    <source>
        <dbReference type="Pfam" id="PF13456"/>
    </source>
</evidence>
<dbReference type="InterPro" id="IPR012337">
    <property type="entry name" value="RNaseH-like_sf"/>
</dbReference>
<dbReference type="GO" id="GO:0003676">
    <property type="term" value="F:nucleic acid binding"/>
    <property type="evidence" value="ECO:0007669"/>
    <property type="project" value="InterPro"/>
</dbReference>
<dbReference type="InterPro" id="IPR002156">
    <property type="entry name" value="RNaseH_domain"/>
</dbReference>
<dbReference type="Proteomes" id="UP001281410">
    <property type="component" value="Unassembled WGS sequence"/>
</dbReference>
<dbReference type="CDD" id="cd06222">
    <property type="entry name" value="RNase_H_like"/>
    <property type="match status" value="1"/>
</dbReference>
<dbReference type="InterPro" id="IPR052929">
    <property type="entry name" value="RNase_H-like_EbsB-rel"/>
</dbReference>
<evidence type="ECO:0000313" key="3">
    <source>
        <dbReference type="Proteomes" id="UP001281410"/>
    </source>
</evidence>
<dbReference type="EMBL" id="JANJYJ010000001">
    <property type="protein sequence ID" value="KAK3231581.1"/>
    <property type="molecule type" value="Genomic_DNA"/>
</dbReference>
<sequence>MHGSREVRVEEIVHWSSDFLDELYWANAIAGTSPPLKELISALWRPPDPGLYKVMAFSAQPVLAGYSPIVAEALAIFKGLQFARDTGLVPCCIESDAQVVVNLINSNNVPLTDVGIILADCKLLLEASPGCCVGFASRLANKAAHGLAKLGLSLETNCFWMEDYLSNVASIVLGDRPDQV</sequence>
<organism evidence="2 3">
    <name type="scientific">Dipteronia sinensis</name>
    <dbReference type="NCBI Taxonomy" id="43782"/>
    <lineage>
        <taxon>Eukaryota</taxon>
        <taxon>Viridiplantae</taxon>
        <taxon>Streptophyta</taxon>
        <taxon>Embryophyta</taxon>
        <taxon>Tracheophyta</taxon>
        <taxon>Spermatophyta</taxon>
        <taxon>Magnoliopsida</taxon>
        <taxon>eudicotyledons</taxon>
        <taxon>Gunneridae</taxon>
        <taxon>Pentapetalae</taxon>
        <taxon>rosids</taxon>
        <taxon>malvids</taxon>
        <taxon>Sapindales</taxon>
        <taxon>Sapindaceae</taxon>
        <taxon>Hippocastanoideae</taxon>
        <taxon>Acereae</taxon>
        <taxon>Dipteronia</taxon>
    </lineage>
</organism>
<dbReference type="Gene3D" id="3.30.420.10">
    <property type="entry name" value="Ribonuclease H-like superfamily/Ribonuclease H"/>
    <property type="match status" value="1"/>
</dbReference>
<dbReference type="PANTHER" id="PTHR47074:SF11">
    <property type="entry name" value="REVERSE TRANSCRIPTASE-LIKE PROTEIN"/>
    <property type="match status" value="1"/>
</dbReference>
<gene>
    <name evidence="2" type="ORF">Dsin_003462</name>
</gene>
<evidence type="ECO:0000313" key="2">
    <source>
        <dbReference type="EMBL" id="KAK3231581.1"/>
    </source>
</evidence>
<dbReference type="InterPro" id="IPR044730">
    <property type="entry name" value="RNase_H-like_dom_plant"/>
</dbReference>
<dbReference type="Pfam" id="PF13456">
    <property type="entry name" value="RVT_3"/>
    <property type="match status" value="1"/>
</dbReference>
<reference evidence="2" key="1">
    <citation type="journal article" date="2023" name="Plant J.">
        <title>Genome sequences and population genomics provide insights into the demographic history, inbreeding, and mutation load of two 'living fossil' tree species of Dipteronia.</title>
        <authorList>
            <person name="Feng Y."/>
            <person name="Comes H.P."/>
            <person name="Chen J."/>
            <person name="Zhu S."/>
            <person name="Lu R."/>
            <person name="Zhang X."/>
            <person name="Li P."/>
            <person name="Qiu J."/>
            <person name="Olsen K.M."/>
            <person name="Qiu Y."/>
        </authorList>
    </citation>
    <scope>NUCLEOTIDE SEQUENCE</scope>
    <source>
        <strain evidence="2">NBL</strain>
    </source>
</reference>
<accession>A0AAE0B7Q3</accession>
<dbReference type="PANTHER" id="PTHR47074">
    <property type="entry name" value="BNAC02G40300D PROTEIN"/>
    <property type="match status" value="1"/>
</dbReference>